<accession>A0A8J7YXB6</accession>
<reference evidence="1" key="1">
    <citation type="submission" date="2019-12" db="EMBL/GenBank/DDBJ databases">
        <title>High-Quality draft genome sequences of three cyanobacteria isolated from the limestone walls of the Old Cathedral of Coimbra.</title>
        <authorList>
            <person name="Tiago I."/>
            <person name="Soares F."/>
            <person name="Portugal A."/>
        </authorList>
    </citation>
    <scope>NUCLEOTIDE SEQUENCE</scope>
    <source>
        <strain evidence="1">A</strain>
    </source>
</reference>
<dbReference type="InterPro" id="IPR002802">
    <property type="entry name" value="Endo_dU"/>
</dbReference>
<dbReference type="Proteomes" id="UP000646053">
    <property type="component" value="Unassembled WGS sequence"/>
</dbReference>
<comment type="caution">
    <text evidence="1">The sequence shown here is derived from an EMBL/GenBank/DDBJ whole genome shotgun (WGS) entry which is preliminary data.</text>
</comment>
<proteinExistence type="inferred from homology"/>
<dbReference type="Gene3D" id="3.30.2170.10">
    <property type="entry name" value="archaeoglobus fulgidus dsm 4304 superfamily"/>
    <property type="match status" value="1"/>
</dbReference>
<dbReference type="Pfam" id="PF01949">
    <property type="entry name" value="Endo_dU"/>
    <property type="match status" value="1"/>
</dbReference>
<dbReference type="PIRSF" id="PIRSF006380">
    <property type="entry name" value="UCP006380"/>
    <property type="match status" value="1"/>
</dbReference>
<organism evidence="1 2">
    <name type="scientific">Myxacorys almedinensis A</name>
    <dbReference type="NCBI Taxonomy" id="2690445"/>
    <lineage>
        <taxon>Bacteria</taxon>
        <taxon>Bacillati</taxon>
        <taxon>Cyanobacteriota</taxon>
        <taxon>Cyanophyceae</taxon>
        <taxon>Leptolyngbyales</taxon>
        <taxon>Leptolyngbyaceae</taxon>
        <taxon>Myxacorys</taxon>
        <taxon>Myxacorys almedinensis</taxon>
    </lineage>
</organism>
<dbReference type="HAMAP" id="MF_00582">
    <property type="entry name" value="UPF0215"/>
    <property type="match status" value="1"/>
</dbReference>
<dbReference type="AlphaFoldDB" id="A0A8J7YXB6"/>
<gene>
    <name evidence="1" type="ORF">GS601_03390</name>
</gene>
<evidence type="ECO:0000313" key="2">
    <source>
        <dbReference type="Proteomes" id="UP000646053"/>
    </source>
</evidence>
<dbReference type="RefSeq" id="WP_162421861.1">
    <property type="nucleotide sequence ID" value="NZ_WVIE01000003.1"/>
</dbReference>
<sequence length="194" mass="21228">MELATLIEQRRTIRVIGFDDAPFVRRTPDPVAIAGVVCGGTRFEGMVWGNLQADGWNATETITNLLIKSKFLPQLHLVLLDGISFGGFNVVDLPALSRGLNLPCISVMRRQPNLSKVEYALRRLPDSERRWAIVQRAGTIYQTPPFVFQVCGATPAIAAQALDKLTDRGHVPEALRLAHLITSAVITGESGKQA</sequence>
<name>A0A8J7YXB6_9CYAN</name>
<protein>
    <submittedName>
        <fullName evidence="1">DUF99 family protein</fullName>
    </submittedName>
</protein>
<keyword evidence="2" id="KW-1185">Reference proteome</keyword>
<dbReference type="PANTHER" id="PTHR39518">
    <property type="entry name" value="UPF0215 PROTEIN MJ1150"/>
    <property type="match status" value="1"/>
</dbReference>
<dbReference type="EMBL" id="WVIE01000003">
    <property type="protein sequence ID" value="NDJ16342.1"/>
    <property type="molecule type" value="Genomic_DNA"/>
</dbReference>
<dbReference type="PANTHER" id="PTHR39518:SF2">
    <property type="entry name" value="UPF0215 PROTEIN MJ1150"/>
    <property type="match status" value="1"/>
</dbReference>
<evidence type="ECO:0000313" key="1">
    <source>
        <dbReference type="EMBL" id="NDJ16342.1"/>
    </source>
</evidence>